<feature type="transmembrane region" description="Helical" evidence="1">
    <location>
        <begin position="113"/>
        <end position="138"/>
    </location>
</feature>
<dbReference type="AlphaFoldDB" id="A0A7W6EX96"/>
<evidence type="ECO:0000256" key="1">
    <source>
        <dbReference type="SAM" id="Phobius"/>
    </source>
</evidence>
<sequence>MNYLILFAIVLGVNLMPAFGPPTWSVIVMYSIDTKMSVLALVLVAASAAATGRFLLAHAFRLLARHVSEKTKRNVAAARAAFERKKRNSMIALGLFALSPVPSAPLFEAAGLARVPLLGFTAAFFVGRTVSYSIYLLTSKSIESTNVGEAFRQAITSPFGIAMQVAMIVLLVAFTRIDWARHLNNLSR</sequence>
<protein>
    <submittedName>
        <fullName evidence="2">Putative membrane protein YdjX (TVP38/TMEM64 family)</fullName>
    </submittedName>
</protein>
<keyword evidence="1" id="KW-1133">Transmembrane helix</keyword>
<reference evidence="2 3" key="1">
    <citation type="submission" date="2020-08" db="EMBL/GenBank/DDBJ databases">
        <title>Genomic Encyclopedia of Type Strains, Phase IV (KMG-IV): sequencing the most valuable type-strain genomes for metagenomic binning, comparative biology and taxonomic classification.</title>
        <authorList>
            <person name="Goeker M."/>
        </authorList>
    </citation>
    <scope>NUCLEOTIDE SEQUENCE [LARGE SCALE GENOMIC DNA]</scope>
    <source>
        <strain evidence="2 3">DSM 14552</strain>
    </source>
</reference>
<dbReference type="RefSeq" id="WP_343057246.1">
    <property type="nucleotide sequence ID" value="NZ_JACICY010000009.1"/>
</dbReference>
<name>A0A7W6EX96_9SPHN</name>
<keyword evidence="1" id="KW-0812">Transmembrane</keyword>
<keyword evidence="1" id="KW-0472">Membrane</keyword>
<accession>A0A7W6EX96</accession>
<organism evidence="2 3">
    <name type="scientific">Novosphingobium hassiacum</name>
    <dbReference type="NCBI Taxonomy" id="173676"/>
    <lineage>
        <taxon>Bacteria</taxon>
        <taxon>Pseudomonadati</taxon>
        <taxon>Pseudomonadota</taxon>
        <taxon>Alphaproteobacteria</taxon>
        <taxon>Sphingomonadales</taxon>
        <taxon>Sphingomonadaceae</taxon>
        <taxon>Novosphingobium</taxon>
    </lineage>
</organism>
<keyword evidence="3" id="KW-1185">Reference proteome</keyword>
<proteinExistence type="predicted"/>
<evidence type="ECO:0000313" key="3">
    <source>
        <dbReference type="Proteomes" id="UP000562395"/>
    </source>
</evidence>
<evidence type="ECO:0000313" key="2">
    <source>
        <dbReference type="EMBL" id="MBB3862036.1"/>
    </source>
</evidence>
<comment type="caution">
    <text evidence="2">The sequence shown here is derived from an EMBL/GenBank/DDBJ whole genome shotgun (WGS) entry which is preliminary data.</text>
</comment>
<feature type="transmembrane region" description="Helical" evidence="1">
    <location>
        <begin position="41"/>
        <end position="64"/>
    </location>
</feature>
<feature type="transmembrane region" description="Helical" evidence="1">
    <location>
        <begin position="89"/>
        <end position="107"/>
    </location>
</feature>
<dbReference type="EMBL" id="JACICY010000009">
    <property type="protein sequence ID" value="MBB3862036.1"/>
    <property type="molecule type" value="Genomic_DNA"/>
</dbReference>
<dbReference type="Proteomes" id="UP000562395">
    <property type="component" value="Unassembled WGS sequence"/>
</dbReference>
<feature type="transmembrane region" description="Helical" evidence="1">
    <location>
        <begin position="159"/>
        <end position="177"/>
    </location>
</feature>
<gene>
    <name evidence="2" type="ORF">GGQ88_003330</name>
</gene>